<feature type="domain" description="CBM-cenC" evidence="2">
    <location>
        <begin position="588"/>
        <end position="726"/>
    </location>
</feature>
<comment type="caution">
    <text evidence="4">The sequence shown here is derived from an EMBL/GenBank/DDBJ whole genome shotgun (WGS) entry which is preliminary data.</text>
</comment>
<dbReference type="Proteomes" id="UP000230161">
    <property type="component" value="Unassembled WGS sequence"/>
</dbReference>
<dbReference type="GO" id="GO:0016798">
    <property type="term" value="F:hydrolase activity, acting on glycosyl bonds"/>
    <property type="evidence" value="ECO:0007669"/>
    <property type="project" value="InterPro"/>
</dbReference>
<dbReference type="InterPro" id="IPR003305">
    <property type="entry name" value="CenC_carb-bd"/>
</dbReference>
<reference evidence="4 5" key="1">
    <citation type="submission" date="2017-11" db="EMBL/GenBank/DDBJ databases">
        <title>Genomic Encyclopedia of Archaeal and Bacterial Type Strains, Phase II (KMG-II): From Individual Species to Whole Genera.</title>
        <authorList>
            <person name="Goeker M."/>
        </authorList>
    </citation>
    <scope>NUCLEOTIDE SEQUENCE [LARGE SCALE GENOMIC DNA]</scope>
    <source>
        <strain evidence="4 5">DSM 25625</strain>
    </source>
</reference>
<feature type="domain" description="CBM-cenC" evidence="2">
    <location>
        <begin position="746"/>
        <end position="875"/>
    </location>
</feature>
<feature type="domain" description="GxGYxYP putative glycoside hydrolase C-terminal" evidence="3">
    <location>
        <begin position="351"/>
        <end position="410"/>
    </location>
</feature>
<name>A0A2M9BV95_9MICO</name>
<dbReference type="Pfam" id="PF14323">
    <property type="entry name" value="GxGYxYP_C"/>
    <property type="match status" value="1"/>
</dbReference>
<dbReference type="InterPro" id="IPR038410">
    <property type="entry name" value="GxGYxYP_C_sf"/>
</dbReference>
<dbReference type="OrthoDB" id="3799094at2"/>
<keyword evidence="5" id="KW-1185">Reference proteome</keyword>
<dbReference type="PANTHER" id="PTHR37321">
    <property type="entry name" value="EXPORTED PROTEIN-RELATED"/>
    <property type="match status" value="1"/>
</dbReference>
<proteinExistence type="predicted"/>
<dbReference type="Gene3D" id="2.60.120.260">
    <property type="entry name" value="Galactose-binding domain-like"/>
    <property type="match status" value="2"/>
</dbReference>
<organism evidence="4 5">
    <name type="scientific">Compostimonas suwonensis</name>
    <dbReference type="NCBI Taxonomy" id="1048394"/>
    <lineage>
        <taxon>Bacteria</taxon>
        <taxon>Bacillati</taxon>
        <taxon>Actinomycetota</taxon>
        <taxon>Actinomycetes</taxon>
        <taxon>Micrococcales</taxon>
        <taxon>Microbacteriaceae</taxon>
        <taxon>Compostimonas</taxon>
    </lineage>
</organism>
<dbReference type="RefSeq" id="WP_100344502.1">
    <property type="nucleotide sequence ID" value="NZ_PGFB01000003.1"/>
</dbReference>
<dbReference type="AlphaFoldDB" id="A0A2M9BV95"/>
<dbReference type="Gene3D" id="3.20.20.490">
    <property type="entry name" value="GxGYxYP glycoside hydrolase, C-terminal domain"/>
    <property type="match status" value="1"/>
</dbReference>
<sequence length="898" mass="95609">MKRWLSHTTALAVLVALLGVVPIVQGTAESAIASTPRLTDPLFTKVPQATALTTLDMRVQYTGGDSTDAVATARVLQGLVNRTATNKVYLLNDAIDALHEIGGKNWNVQEDWITNTDELTDLPRTALARSSGENGGLRALVDQYSGYINGVVIWDPTATGDVDVATFGAAVTIAAQTGALAVSPDLRDDLVSWGYSFPVLEDLRDYDFDDDFEVLNWSVENYWAGSNQDLRSVFSLGADSYLDIRAFNEGPIDYAVATNGFAFDINMVDADDDAALMGLLDNYVDGETAILGWIPTHPGGTGFGETPAVLDGTSYYVLGGNGLSDFSVYGSFPDSDIDLPDPVADTVGANDVYVGLMLTDGDALHCVYRGMFSEFTQERTSSFGEVPITWSIAPQLANLAPPVYNYFAENLPEGSDLTIGWADKVNRSTDTGLTALAEQWRQYADLSDIHTVWTVHSQEDSQRSDLVGWDGVAIGYTNSQIPAHPATLRSDTAVLGTWNFGYDAPAEDVVAGIQDYAGQNPGAPLFMMVTMGAPFSETGSYYDKAKDIADALGADPQGRNYKFVGLSDMAATYSEFAANGGIGGGGAGNLMSNGGFELNPLDANGWGTQDWNSNASLSWATDQKRSGLYSAKVSGTGVNAGFNRDYTNKISIGPSETYTLGGWMKTDSVSGTGAWVWTEQLDSLGNVISGTRWDSPQELGTNDWNKVSHTFTAAPNAANMNLYVHLNGSGTVWYDDMTLASGAGPVVSNSGFESDPIDANGWDTFSWSGSPAITWATDQVHGGSRSLRVTNASSAFGGVNRDGNRVPVEASTSYTLEGWVRTDSVSSPTGEGAYWAIGFADAAGNWIGTSTYTDVLSATHDWTQVSATVTSPANAAYATIGARLNGTGTAWFDDVTLE</sequence>
<dbReference type="SUPFAM" id="SSF49785">
    <property type="entry name" value="Galactose-binding domain-like"/>
    <property type="match status" value="2"/>
</dbReference>
<accession>A0A2M9BV95</accession>
<evidence type="ECO:0000313" key="4">
    <source>
        <dbReference type="EMBL" id="PJJ61877.1"/>
    </source>
</evidence>
<evidence type="ECO:0000313" key="5">
    <source>
        <dbReference type="Proteomes" id="UP000230161"/>
    </source>
</evidence>
<keyword evidence="1" id="KW-0378">Hydrolase</keyword>
<dbReference type="EMBL" id="PGFB01000003">
    <property type="protein sequence ID" value="PJJ61877.1"/>
    <property type="molecule type" value="Genomic_DNA"/>
</dbReference>
<evidence type="ECO:0000259" key="2">
    <source>
        <dbReference type="Pfam" id="PF02018"/>
    </source>
</evidence>
<evidence type="ECO:0000256" key="1">
    <source>
        <dbReference type="ARBA" id="ARBA00022801"/>
    </source>
</evidence>
<dbReference type="Pfam" id="PF02018">
    <property type="entry name" value="CBM_4_9"/>
    <property type="match status" value="2"/>
</dbReference>
<dbReference type="InterPro" id="IPR025832">
    <property type="entry name" value="GxGYxYP_C"/>
</dbReference>
<evidence type="ECO:0000259" key="3">
    <source>
        <dbReference type="Pfam" id="PF14323"/>
    </source>
</evidence>
<dbReference type="InterPro" id="IPR008979">
    <property type="entry name" value="Galactose-bd-like_sf"/>
</dbReference>
<protein>
    <submittedName>
        <fullName evidence="4">Carbohydrate binding protein</fullName>
    </submittedName>
</protein>
<dbReference type="PANTHER" id="PTHR37321:SF1">
    <property type="entry name" value="EXPORTED PROTEIN"/>
    <property type="match status" value="1"/>
</dbReference>
<gene>
    <name evidence="4" type="ORF">CLV54_1664</name>
</gene>